<dbReference type="Proteomes" id="UP000183567">
    <property type="component" value="Unassembled WGS sequence"/>
</dbReference>
<proteinExistence type="predicted"/>
<evidence type="ECO:0000313" key="1">
    <source>
        <dbReference type="EMBL" id="OJA16625.1"/>
    </source>
</evidence>
<gene>
    <name evidence="1" type="ORF">AZE42_06000</name>
</gene>
<reference evidence="1 2" key="1">
    <citation type="submission" date="2016-03" db="EMBL/GenBank/DDBJ databases">
        <title>Comparative genomics of the ectomycorrhizal sister species Rhizopogon vinicolor and Rhizopogon vesiculosus (Basidiomycota: Boletales) reveals a divergence of the mating type B locus.</title>
        <authorList>
            <person name="Mujic A.B."/>
            <person name="Kuo A."/>
            <person name="Tritt A."/>
            <person name="Lipzen A."/>
            <person name="Chen C."/>
            <person name="Johnson J."/>
            <person name="Sharma A."/>
            <person name="Barry K."/>
            <person name="Grigoriev I.V."/>
            <person name="Spatafora J.W."/>
        </authorList>
    </citation>
    <scope>NUCLEOTIDE SEQUENCE [LARGE SCALE GENOMIC DNA]</scope>
    <source>
        <strain evidence="1 2">AM-OR11-056</strain>
    </source>
</reference>
<dbReference type="AlphaFoldDB" id="A0A1J8QT71"/>
<accession>A0A1J8QT71</accession>
<organism evidence="1 2">
    <name type="scientific">Rhizopogon vesiculosus</name>
    <dbReference type="NCBI Taxonomy" id="180088"/>
    <lineage>
        <taxon>Eukaryota</taxon>
        <taxon>Fungi</taxon>
        <taxon>Dikarya</taxon>
        <taxon>Basidiomycota</taxon>
        <taxon>Agaricomycotina</taxon>
        <taxon>Agaricomycetes</taxon>
        <taxon>Agaricomycetidae</taxon>
        <taxon>Boletales</taxon>
        <taxon>Suillineae</taxon>
        <taxon>Rhizopogonaceae</taxon>
        <taxon>Rhizopogon</taxon>
    </lineage>
</organism>
<dbReference type="EMBL" id="LVVM01002480">
    <property type="protein sequence ID" value="OJA16625.1"/>
    <property type="molecule type" value="Genomic_DNA"/>
</dbReference>
<sequence length="36" mass="3820">MSEKHGHVICGTISPSINLTDVLWPPSVVSATPSKM</sequence>
<keyword evidence="2" id="KW-1185">Reference proteome</keyword>
<comment type="caution">
    <text evidence="1">The sequence shown here is derived from an EMBL/GenBank/DDBJ whole genome shotgun (WGS) entry which is preliminary data.</text>
</comment>
<name>A0A1J8QT71_9AGAM</name>
<protein>
    <submittedName>
        <fullName evidence="1">Uncharacterized protein</fullName>
    </submittedName>
</protein>
<evidence type="ECO:0000313" key="2">
    <source>
        <dbReference type="Proteomes" id="UP000183567"/>
    </source>
</evidence>